<dbReference type="AlphaFoldDB" id="A0A6M0K0X5"/>
<comment type="caution">
    <text evidence="2">The sequence shown here is derived from an EMBL/GenBank/DDBJ whole genome shotgun (WGS) entry which is preliminary data.</text>
</comment>
<dbReference type="InterPro" id="IPR013976">
    <property type="entry name" value="HDOD"/>
</dbReference>
<dbReference type="Gene3D" id="1.10.3210.10">
    <property type="entry name" value="Hypothetical protein af1432"/>
    <property type="match status" value="1"/>
</dbReference>
<evidence type="ECO:0000313" key="3">
    <source>
        <dbReference type="Proteomes" id="UP000483379"/>
    </source>
</evidence>
<accession>A0A6M0K0X5</accession>
<dbReference type="EMBL" id="JAAIJQ010000050">
    <property type="protein sequence ID" value="NEV63400.1"/>
    <property type="molecule type" value="Genomic_DNA"/>
</dbReference>
<reference evidence="2 3" key="1">
    <citation type="submission" date="2020-02" db="EMBL/GenBank/DDBJ databases">
        <title>Genome sequences of Thiorhodococcus mannitoliphagus and Thiorhodococcus minor, purple sulfur photosynthetic bacteria in the gammaproteobacterial family, Chromatiaceae.</title>
        <authorList>
            <person name="Aviles F.A."/>
            <person name="Meyer T.E."/>
            <person name="Kyndt J.A."/>
        </authorList>
    </citation>
    <scope>NUCLEOTIDE SEQUENCE [LARGE SCALE GENOMIC DNA]</scope>
    <source>
        <strain evidence="2 3">DSM 11518</strain>
    </source>
</reference>
<feature type="domain" description="HDOD" evidence="1">
    <location>
        <begin position="9"/>
        <end position="208"/>
    </location>
</feature>
<gene>
    <name evidence="2" type="ORF">G3446_16160</name>
</gene>
<dbReference type="Pfam" id="PF08668">
    <property type="entry name" value="HDOD"/>
    <property type="match status" value="1"/>
</dbReference>
<evidence type="ECO:0000313" key="2">
    <source>
        <dbReference type="EMBL" id="NEV63400.1"/>
    </source>
</evidence>
<dbReference type="SUPFAM" id="SSF109604">
    <property type="entry name" value="HD-domain/PDEase-like"/>
    <property type="match status" value="1"/>
</dbReference>
<name>A0A6M0K0X5_9GAMM</name>
<dbReference type="RefSeq" id="WP_164453865.1">
    <property type="nucleotide sequence ID" value="NZ_JAAIJQ010000050.1"/>
</dbReference>
<protein>
    <submittedName>
        <fullName evidence="2">HDOD domain-containing protein</fullName>
    </submittedName>
</protein>
<dbReference type="PANTHER" id="PTHR33525:SF6">
    <property type="entry name" value="HDOD DOMAIN-CONTAINING PROTEIN"/>
    <property type="match status" value="1"/>
</dbReference>
<dbReference type="Proteomes" id="UP000483379">
    <property type="component" value="Unassembled WGS sequence"/>
</dbReference>
<proteinExistence type="predicted"/>
<keyword evidence="3" id="KW-1185">Reference proteome</keyword>
<organism evidence="2 3">
    <name type="scientific">Thiorhodococcus minor</name>
    <dbReference type="NCBI Taxonomy" id="57489"/>
    <lineage>
        <taxon>Bacteria</taxon>
        <taxon>Pseudomonadati</taxon>
        <taxon>Pseudomonadota</taxon>
        <taxon>Gammaproteobacteria</taxon>
        <taxon>Chromatiales</taxon>
        <taxon>Chromatiaceae</taxon>
        <taxon>Thiorhodococcus</taxon>
    </lineage>
</organism>
<dbReference type="InterPro" id="IPR052340">
    <property type="entry name" value="RNase_Y/CdgJ"/>
</dbReference>
<dbReference type="PANTHER" id="PTHR33525">
    <property type="match status" value="1"/>
</dbReference>
<dbReference type="PROSITE" id="PS51833">
    <property type="entry name" value="HDOD"/>
    <property type="match status" value="1"/>
</dbReference>
<evidence type="ECO:0000259" key="1">
    <source>
        <dbReference type="PROSITE" id="PS51833"/>
    </source>
</evidence>
<sequence>MTRLDARAAPVLAPGVPYLLQALSSDTNSFQQIVATLERFPGITFRLIALANSGWSSPARPIDSLEQACTRLGLDIVRTVSIAVCVAAPFNPQRCPAFDREHYWTHAMLTAAAAREFATLSARELRLDPPAAHAAGLLHRIGLLWLASQLPAELDSMLRCRRTGSGHRLGELMRSRIGTDYAAAGVHLGRAWGLSESILDPMIAERRGAEERVSPMVTVVRSARAVSSILLEDEEAIRQPYERQLARDHATARFAGVVREQVRDRLPMMRALAKELFAA</sequence>